<dbReference type="EMBL" id="BAAAZT010000077">
    <property type="protein sequence ID" value="GAA3910644.1"/>
    <property type="molecule type" value="Genomic_DNA"/>
</dbReference>
<evidence type="ECO:0000313" key="4">
    <source>
        <dbReference type="Proteomes" id="UP001500133"/>
    </source>
</evidence>
<organism evidence="3 4">
    <name type="scientific">Halomonas cibimaris</name>
    <dbReference type="NCBI Taxonomy" id="657012"/>
    <lineage>
        <taxon>Bacteria</taxon>
        <taxon>Pseudomonadati</taxon>
        <taxon>Pseudomonadota</taxon>
        <taxon>Gammaproteobacteria</taxon>
        <taxon>Oceanospirillales</taxon>
        <taxon>Halomonadaceae</taxon>
        <taxon>Halomonas</taxon>
    </lineage>
</organism>
<keyword evidence="4" id="KW-1185">Reference proteome</keyword>
<reference evidence="4" key="1">
    <citation type="journal article" date="2019" name="Int. J. Syst. Evol. Microbiol.">
        <title>The Global Catalogue of Microorganisms (GCM) 10K type strain sequencing project: providing services to taxonomists for standard genome sequencing and annotation.</title>
        <authorList>
            <consortium name="The Broad Institute Genomics Platform"/>
            <consortium name="The Broad Institute Genome Sequencing Center for Infectious Disease"/>
            <person name="Wu L."/>
            <person name="Ma J."/>
        </authorList>
    </citation>
    <scope>NUCLEOTIDE SEQUENCE [LARGE SCALE GENOMIC DNA]</scope>
    <source>
        <strain evidence="4">JCM 16914</strain>
    </source>
</reference>
<accession>A0ABP7LZ24</accession>
<dbReference type="PANTHER" id="PTHR44366:SF1">
    <property type="entry name" value="UDP-N-ACETYLGLUCOSAMINE--PEPTIDE N-ACETYLGLUCOSAMINYLTRANSFERASE 110 KDA SUBUNIT"/>
    <property type="match status" value="1"/>
</dbReference>
<dbReference type="PROSITE" id="PS50293">
    <property type="entry name" value="TPR_REGION"/>
    <property type="match status" value="1"/>
</dbReference>
<dbReference type="PROSITE" id="PS50005">
    <property type="entry name" value="TPR"/>
    <property type="match status" value="3"/>
</dbReference>
<gene>
    <name evidence="3" type="ORF">GCM10022228_22050</name>
</gene>
<feature type="repeat" description="TPR" evidence="1">
    <location>
        <begin position="147"/>
        <end position="180"/>
    </location>
</feature>
<evidence type="ECO:0008006" key="5">
    <source>
        <dbReference type="Google" id="ProtNLM"/>
    </source>
</evidence>
<dbReference type="NCBIfam" id="TIGR02521">
    <property type="entry name" value="type_IV_pilW"/>
    <property type="match status" value="1"/>
</dbReference>
<comment type="caution">
    <text evidence="3">The sequence shown here is derived from an EMBL/GenBank/DDBJ whole genome shotgun (WGS) entry which is preliminary data.</text>
</comment>
<evidence type="ECO:0000313" key="3">
    <source>
        <dbReference type="EMBL" id="GAA3910644.1"/>
    </source>
</evidence>
<feature type="signal peptide" evidence="2">
    <location>
        <begin position="1"/>
        <end position="24"/>
    </location>
</feature>
<dbReference type="InterPro" id="IPR037919">
    <property type="entry name" value="OGT"/>
</dbReference>
<feature type="chain" id="PRO_5047124430" description="Type IV pilus biogenesis/stability protein PilW" evidence="2">
    <location>
        <begin position="25"/>
        <end position="248"/>
    </location>
</feature>
<dbReference type="Pfam" id="PF13414">
    <property type="entry name" value="TPR_11"/>
    <property type="match status" value="1"/>
</dbReference>
<name>A0ABP7LZ24_9GAMM</name>
<dbReference type="Pfam" id="PF13432">
    <property type="entry name" value="TPR_16"/>
    <property type="match status" value="1"/>
</dbReference>
<evidence type="ECO:0000256" key="1">
    <source>
        <dbReference type="PROSITE-ProRule" id="PRU00339"/>
    </source>
</evidence>
<dbReference type="PROSITE" id="PS51257">
    <property type="entry name" value="PROKAR_LIPOPROTEIN"/>
    <property type="match status" value="1"/>
</dbReference>
<sequence length="248" mass="28148">MFCRRQLPCLCHAPAVLVFCTALWLTGCATSSSLSSSKRPDAGSAYTRLGLAYLEQNNLQRALNALDRAEQLNPDSPETLQALALVYQRQGEDDLAARQFQQALEADADFTRARNNYAAFLYQQGQYQRACEQLKIAAQDTKYAHRARLFTNLGQCYAALDQIQRARDSFIRAGEINPRQARSHWLLARLEFSQGHHDRAWSALQRFLQLGRPTQKALEMAVELARERGDTRLAERYRRRLDGTGEAP</sequence>
<keyword evidence="1" id="KW-0802">TPR repeat</keyword>
<dbReference type="RefSeq" id="WP_344704995.1">
    <property type="nucleotide sequence ID" value="NZ_BAAAZT010000077.1"/>
</dbReference>
<protein>
    <recommendedName>
        <fullName evidence="5">Type IV pilus biogenesis/stability protein PilW</fullName>
    </recommendedName>
</protein>
<dbReference type="SMART" id="SM00028">
    <property type="entry name" value="TPR"/>
    <property type="match status" value="3"/>
</dbReference>
<proteinExistence type="predicted"/>
<dbReference type="InterPro" id="IPR019734">
    <property type="entry name" value="TPR_rpt"/>
</dbReference>
<keyword evidence="2" id="KW-0732">Signal</keyword>
<dbReference type="InterPro" id="IPR013360">
    <property type="entry name" value="Pilus_4_PilW"/>
</dbReference>
<dbReference type="InterPro" id="IPR011990">
    <property type="entry name" value="TPR-like_helical_dom_sf"/>
</dbReference>
<dbReference type="Gene3D" id="1.25.40.10">
    <property type="entry name" value="Tetratricopeptide repeat domain"/>
    <property type="match status" value="1"/>
</dbReference>
<evidence type="ECO:0000256" key="2">
    <source>
        <dbReference type="SAM" id="SignalP"/>
    </source>
</evidence>
<feature type="repeat" description="TPR" evidence="1">
    <location>
        <begin position="77"/>
        <end position="110"/>
    </location>
</feature>
<dbReference type="Proteomes" id="UP001500133">
    <property type="component" value="Unassembled WGS sequence"/>
</dbReference>
<dbReference type="SUPFAM" id="SSF48452">
    <property type="entry name" value="TPR-like"/>
    <property type="match status" value="1"/>
</dbReference>
<dbReference type="PANTHER" id="PTHR44366">
    <property type="entry name" value="UDP-N-ACETYLGLUCOSAMINE--PEPTIDE N-ACETYLGLUCOSAMINYLTRANSFERASE 110 KDA SUBUNIT"/>
    <property type="match status" value="1"/>
</dbReference>
<feature type="repeat" description="TPR" evidence="1">
    <location>
        <begin position="43"/>
        <end position="76"/>
    </location>
</feature>